<reference evidence="6" key="1">
    <citation type="journal article" date="2021" name="PeerJ">
        <title>Extensive microbial diversity within the chicken gut microbiome revealed by metagenomics and culture.</title>
        <authorList>
            <person name="Gilroy R."/>
            <person name="Ravi A."/>
            <person name="Getino M."/>
            <person name="Pursley I."/>
            <person name="Horton D.L."/>
            <person name="Alikhan N.F."/>
            <person name="Baker D."/>
            <person name="Gharbi K."/>
            <person name="Hall N."/>
            <person name="Watson M."/>
            <person name="Adriaenssens E.M."/>
            <person name="Foster-Nyarko E."/>
            <person name="Jarju S."/>
            <person name="Secka A."/>
            <person name="Antonio M."/>
            <person name="Oren A."/>
            <person name="Chaudhuri R.R."/>
            <person name="La Ragione R."/>
            <person name="Hildebrand F."/>
            <person name="Pallen M.J."/>
        </authorList>
    </citation>
    <scope>NUCLEOTIDE SEQUENCE</scope>
    <source>
        <strain evidence="6">421</strain>
    </source>
</reference>
<comment type="caution">
    <text evidence="6">The sequence shown here is derived from an EMBL/GenBank/DDBJ whole genome shotgun (WGS) entry which is preliminary data.</text>
</comment>
<dbReference type="InterPro" id="IPR016195">
    <property type="entry name" value="Pol/histidinol_Pase-like"/>
</dbReference>
<dbReference type="PANTHER" id="PTHR39181">
    <property type="entry name" value="TYROSINE-PROTEIN PHOSPHATASE YWQE"/>
    <property type="match status" value="1"/>
</dbReference>
<reference evidence="6" key="2">
    <citation type="submission" date="2021-04" db="EMBL/GenBank/DDBJ databases">
        <authorList>
            <person name="Gilroy R."/>
        </authorList>
    </citation>
    <scope>NUCLEOTIDE SEQUENCE</scope>
    <source>
        <strain evidence="6">421</strain>
    </source>
</reference>
<evidence type="ECO:0000313" key="7">
    <source>
        <dbReference type="Proteomes" id="UP000824205"/>
    </source>
</evidence>
<sequence length="244" mass="27199">MVLNDFTETHCHILPGIDDGSPNVETSLKMIAKLRAEGAESIICTPHYYSDTLSLDDFLEKRNAAYNKLAAALPPGSPKLILGAEVYITRYLFGNENLQRIKIEGTDYALIEHSFSEDFSSKACDRLVSLLCDWGIIPILAHIERYGELIQHPQTLDMLLDMGCIAQVNIASFADERRKVKKQLFKYLESGRIMLTGSDCHNLTARPPEYEAGAKEIISKLGRGALNRLLENSNRLAAGEQIES</sequence>
<dbReference type="Pfam" id="PF19567">
    <property type="entry name" value="CpsB_CapC"/>
    <property type="match status" value="1"/>
</dbReference>
<evidence type="ECO:0000256" key="1">
    <source>
        <dbReference type="ARBA" id="ARBA00005750"/>
    </source>
</evidence>
<name>A0A9D1UG56_9FIRM</name>
<accession>A0A9D1UG56</accession>
<comment type="similarity">
    <text evidence="1">Belongs to the metallo-dependent hydrolases superfamily. CpsB/CapC family.</text>
</comment>
<evidence type="ECO:0000313" key="6">
    <source>
        <dbReference type="EMBL" id="HIW86143.1"/>
    </source>
</evidence>
<organism evidence="6 7">
    <name type="scientific">Candidatus Eubacterium faecipullorum</name>
    <dbReference type="NCBI Taxonomy" id="2838571"/>
    <lineage>
        <taxon>Bacteria</taxon>
        <taxon>Bacillati</taxon>
        <taxon>Bacillota</taxon>
        <taxon>Clostridia</taxon>
        <taxon>Eubacteriales</taxon>
        <taxon>Eubacteriaceae</taxon>
        <taxon>Eubacterium</taxon>
    </lineage>
</organism>
<evidence type="ECO:0000256" key="5">
    <source>
        <dbReference type="ARBA" id="ARBA00051722"/>
    </source>
</evidence>
<dbReference type="InterPro" id="IPR016667">
    <property type="entry name" value="Caps_polysacc_synth_CpsB/CapC"/>
</dbReference>
<keyword evidence="4" id="KW-0904">Protein phosphatase</keyword>
<dbReference type="Proteomes" id="UP000824205">
    <property type="component" value="Unassembled WGS sequence"/>
</dbReference>
<proteinExistence type="inferred from homology"/>
<evidence type="ECO:0000256" key="2">
    <source>
        <dbReference type="ARBA" id="ARBA00013064"/>
    </source>
</evidence>
<evidence type="ECO:0000256" key="3">
    <source>
        <dbReference type="ARBA" id="ARBA00022801"/>
    </source>
</evidence>
<evidence type="ECO:0000256" key="4">
    <source>
        <dbReference type="ARBA" id="ARBA00022912"/>
    </source>
</evidence>
<dbReference type="EMBL" id="DXGE01000027">
    <property type="protein sequence ID" value="HIW86143.1"/>
    <property type="molecule type" value="Genomic_DNA"/>
</dbReference>
<dbReference type="SUPFAM" id="SSF89550">
    <property type="entry name" value="PHP domain-like"/>
    <property type="match status" value="1"/>
</dbReference>
<gene>
    <name evidence="6" type="ORF">IAA48_06555</name>
</gene>
<comment type="catalytic activity">
    <reaction evidence="5">
        <text>O-phospho-L-tyrosyl-[protein] + H2O = L-tyrosyl-[protein] + phosphate</text>
        <dbReference type="Rhea" id="RHEA:10684"/>
        <dbReference type="Rhea" id="RHEA-COMP:10136"/>
        <dbReference type="Rhea" id="RHEA-COMP:20101"/>
        <dbReference type="ChEBI" id="CHEBI:15377"/>
        <dbReference type="ChEBI" id="CHEBI:43474"/>
        <dbReference type="ChEBI" id="CHEBI:46858"/>
        <dbReference type="ChEBI" id="CHEBI:61978"/>
        <dbReference type="EC" id="3.1.3.48"/>
    </reaction>
</comment>
<keyword evidence="3" id="KW-0378">Hydrolase</keyword>
<dbReference type="PIRSF" id="PIRSF016557">
    <property type="entry name" value="Caps_synth_CpsB"/>
    <property type="match status" value="1"/>
</dbReference>
<dbReference type="AlphaFoldDB" id="A0A9D1UG56"/>
<dbReference type="PANTHER" id="PTHR39181:SF1">
    <property type="entry name" value="TYROSINE-PROTEIN PHOSPHATASE YWQE"/>
    <property type="match status" value="1"/>
</dbReference>
<protein>
    <recommendedName>
        <fullName evidence="2">protein-tyrosine-phosphatase</fullName>
        <ecNumber evidence="2">3.1.3.48</ecNumber>
    </recommendedName>
</protein>
<dbReference type="EC" id="3.1.3.48" evidence="2"/>
<dbReference type="Gene3D" id="3.20.20.140">
    <property type="entry name" value="Metal-dependent hydrolases"/>
    <property type="match status" value="1"/>
</dbReference>
<dbReference type="GO" id="GO:0004725">
    <property type="term" value="F:protein tyrosine phosphatase activity"/>
    <property type="evidence" value="ECO:0007669"/>
    <property type="project" value="UniProtKB-EC"/>
</dbReference>
<dbReference type="GO" id="GO:0030145">
    <property type="term" value="F:manganese ion binding"/>
    <property type="evidence" value="ECO:0007669"/>
    <property type="project" value="InterPro"/>
</dbReference>